<dbReference type="RefSeq" id="WP_147015398.1">
    <property type="nucleotide sequence ID" value="NZ_VORB01000012.1"/>
</dbReference>
<dbReference type="InterPro" id="IPR026341">
    <property type="entry name" value="T9SS_type_B"/>
</dbReference>
<dbReference type="AlphaFoldDB" id="A0A5C6UTQ8"/>
<protein>
    <submittedName>
        <fullName evidence="1">T9SS type B sorting domain-containing protein</fullName>
    </submittedName>
</protein>
<dbReference type="NCBIfam" id="TIGR04131">
    <property type="entry name" value="Bac_Flav_CTERM"/>
    <property type="match status" value="1"/>
</dbReference>
<accession>A0A5C6UTQ8</accession>
<evidence type="ECO:0000313" key="1">
    <source>
        <dbReference type="EMBL" id="TXC75626.1"/>
    </source>
</evidence>
<dbReference type="SUPFAM" id="SSF141072">
    <property type="entry name" value="CalX-like"/>
    <property type="match status" value="1"/>
</dbReference>
<dbReference type="Proteomes" id="UP000321168">
    <property type="component" value="Unassembled WGS sequence"/>
</dbReference>
<evidence type="ECO:0000313" key="2">
    <source>
        <dbReference type="Proteomes" id="UP000321168"/>
    </source>
</evidence>
<comment type="caution">
    <text evidence="1">The sequence shown here is derived from an EMBL/GenBank/DDBJ whole genome shotgun (WGS) entry which is preliminary data.</text>
</comment>
<reference evidence="1 2" key="1">
    <citation type="submission" date="2019-08" db="EMBL/GenBank/DDBJ databases">
        <title>Genome of Luteibaculum oceani JCM 18817.</title>
        <authorList>
            <person name="Bowman J.P."/>
        </authorList>
    </citation>
    <scope>NUCLEOTIDE SEQUENCE [LARGE SCALE GENOMIC DNA]</scope>
    <source>
        <strain evidence="1 2">JCM 18817</strain>
    </source>
</reference>
<proteinExistence type="predicted"/>
<name>A0A5C6UTQ8_9FLAO</name>
<organism evidence="1 2">
    <name type="scientific">Luteibaculum oceani</name>
    <dbReference type="NCBI Taxonomy" id="1294296"/>
    <lineage>
        <taxon>Bacteria</taxon>
        <taxon>Pseudomonadati</taxon>
        <taxon>Bacteroidota</taxon>
        <taxon>Flavobacteriia</taxon>
        <taxon>Flavobacteriales</taxon>
        <taxon>Luteibaculaceae</taxon>
        <taxon>Luteibaculum</taxon>
    </lineage>
</organism>
<keyword evidence="2" id="KW-1185">Reference proteome</keyword>
<sequence>MRYGIFIFLLLLGQFLRLDAQIQVRSDGDFSDPNYLISEILTGRGVQIFNVQSYGSNQQFGLFSNGVSTIGLDSGIIMSSGIAEAFASSYDLGGGTTADFAFSETPTQGGGDADLLKLAQKTAQDIGIQAPPKMDDAAWISFEFIPTTDSVTLTFVFGSEEYPDYINSFYNDVFGFFVAGPNISGAYSAPAAFPNGSKNFAEIPNENLAITVSTVNDQVNSAYYIDNQNGGRATHYNGFTTTIEVSLPLVPCQRHYFRFAIADGFQNNFDSGVLIKAKGFSTAKWKIDQSASFQKEPDLFEEGCGNVQLSIQRLGGLNFTDSVSLSIDATSEAGLADISLLPQFVVFEPGDKVVNVQFNVLKDGLTEGVETLILRGDLVNGCAEPFTSSYRLNDYFEHELSNPNDETVVYNCQNDSIKVGVLPIKGYELYTYTWELDGVVLNENTDSIYVKPNPGSVLRITVGDQCTNYTVTKEWTFDFVPSGSPQIFIPTDTSAACPGATIRLFPDSVRGGAQPLSYQWIDEDGSLVGDRDTLVWVVNTNSNLQLTVTDKCGATDQVQISVGLDANASLSLMQNWVDTSICRGEEVEMVWIANGGDGNYRAEWRDGITMVQNSRLVSPLVDTSYVADIYDGCGNSVTTKYFVQVNAPTANFEIENKGTRVEVENLSVGRELTSSWFIDDVFYRSEENTSILLTDNQDHYLKLLIEDVAGCRDSLTKIFGPPIPIYIPNAFTPDGDGINDLFKIVIPPVDHFQLTVYDRWGNEVFSSEDPHEGWNGVPSNGAEVQSGNFVARVIIQRNNERYEKQLYFSLFK</sequence>
<dbReference type="NCBIfam" id="NF038133">
    <property type="entry name" value="choice_anch_L"/>
    <property type="match status" value="1"/>
</dbReference>
<dbReference type="InterPro" id="IPR038081">
    <property type="entry name" value="CalX-like_sf"/>
</dbReference>
<dbReference type="EMBL" id="VORB01000012">
    <property type="protein sequence ID" value="TXC75626.1"/>
    <property type="molecule type" value="Genomic_DNA"/>
</dbReference>
<dbReference type="OrthoDB" id="9765926at2"/>
<dbReference type="InterPro" id="IPR049804">
    <property type="entry name" value="Choice_anch_L"/>
</dbReference>
<dbReference type="Pfam" id="PF13585">
    <property type="entry name" value="CHU_C"/>
    <property type="match status" value="1"/>
</dbReference>
<gene>
    <name evidence="1" type="ORF">FRX97_11650</name>
</gene>
<dbReference type="Gene3D" id="2.60.40.2030">
    <property type="match status" value="1"/>
</dbReference>